<dbReference type="CDD" id="cd01344">
    <property type="entry name" value="PL2_Passenger_AT"/>
    <property type="match status" value="1"/>
</dbReference>
<accession>A0ABY6QMZ0</accession>
<dbReference type="InterPro" id="IPR043990">
    <property type="entry name" value="AC_1"/>
</dbReference>
<evidence type="ECO:0000313" key="4">
    <source>
        <dbReference type="Proteomes" id="UP001164116"/>
    </source>
</evidence>
<dbReference type="InterPro" id="IPR012332">
    <property type="entry name" value="Autotransporter_pectin_lyase_C"/>
</dbReference>
<dbReference type="InterPro" id="IPR051551">
    <property type="entry name" value="Autotransporter_adhesion"/>
</dbReference>
<dbReference type="Proteomes" id="UP001164116">
    <property type="component" value="Chromosome"/>
</dbReference>
<dbReference type="PANTHER" id="PTHR35037:SF3">
    <property type="entry name" value="C-TERMINAL REGION OF AIDA-LIKE PROTEIN"/>
    <property type="match status" value="1"/>
</dbReference>
<dbReference type="SUPFAM" id="SSF103515">
    <property type="entry name" value="Autotransporter"/>
    <property type="match status" value="1"/>
</dbReference>
<keyword evidence="1" id="KW-0732">Signal</keyword>
<dbReference type="Gene3D" id="2.160.20.20">
    <property type="match status" value="1"/>
</dbReference>
<protein>
    <submittedName>
        <fullName evidence="3">Autotransporter outer membrane beta-barrel domain-containing protein</fullName>
    </submittedName>
</protein>
<dbReference type="NCBIfam" id="TIGR01414">
    <property type="entry name" value="autotrans_barl"/>
    <property type="match status" value="1"/>
</dbReference>
<keyword evidence="4" id="KW-1185">Reference proteome</keyword>
<gene>
    <name evidence="3" type="ORF">OSC50_10945</name>
</gene>
<dbReference type="SMART" id="SM00869">
    <property type="entry name" value="Autotransporter"/>
    <property type="match status" value="1"/>
</dbReference>
<dbReference type="InterPro" id="IPR005546">
    <property type="entry name" value="Autotransporte_beta"/>
</dbReference>
<reference evidence="3" key="1">
    <citation type="submission" date="2022-11" db="EMBL/GenBank/DDBJ databases">
        <title>Taxonomic description of a new Pseudomonas species.</title>
        <authorList>
            <person name="Tambong J.T."/>
        </authorList>
    </citation>
    <scope>NUCLEOTIDE SEQUENCE</scope>
    <source>
        <strain evidence="3">S1Bt42</strain>
    </source>
</reference>
<feature type="signal peptide" evidence="1">
    <location>
        <begin position="1"/>
        <end position="23"/>
    </location>
</feature>
<name>A0ABY6QMZ0_9PSED</name>
<proteinExistence type="predicted"/>
<dbReference type="PANTHER" id="PTHR35037">
    <property type="entry name" value="C-TERMINAL REGION OF AIDA-LIKE PROTEIN"/>
    <property type="match status" value="1"/>
</dbReference>
<feature type="chain" id="PRO_5047194520" evidence="1">
    <location>
        <begin position="24"/>
        <end position="805"/>
    </location>
</feature>
<evidence type="ECO:0000313" key="3">
    <source>
        <dbReference type="EMBL" id="UZW20823.1"/>
    </source>
</evidence>
<dbReference type="Gene3D" id="2.40.128.130">
    <property type="entry name" value="Autotransporter beta-domain"/>
    <property type="match status" value="1"/>
</dbReference>
<dbReference type="InterPro" id="IPR011050">
    <property type="entry name" value="Pectin_lyase_fold/virulence"/>
</dbReference>
<dbReference type="RefSeq" id="WP_266249599.1">
    <property type="nucleotide sequence ID" value="NZ_CP112866.1"/>
</dbReference>
<dbReference type="PROSITE" id="PS51208">
    <property type="entry name" value="AUTOTRANSPORTER"/>
    <property type="match status" value="1"/>
</dbReference>
<dbReference type="Pfam" id="PF03797">
    <property type="entry name" value="Autotransporter"/>
    <property type="match status" value="1"/>
</dbReference>
<organism evidence="3 4">
    <name type="scientific">Pseudomonas quebecensis</name>
    <dbReference type="NCBI Taxonomy" id="2995174"/>
    <lineage>
        <taxon>Bacteria</taxon>
        <taxon>Pseudomonadati</taxon>
        <taxon>Pseudomonadota</taxon>
        <taxon>Gammaproteobacteria</taxon>
        <taxon>Pseudomonadales</taxon>
        <taxon>Pseudomonadaceae</taxon>
        <taxon>Pseudomonas</taxon>
    </lineage>
</organism>
<dbReference type="SUPFAM" id="SSF51126">
    <property type="entry name" value="Pectin lyase-like"/>
    <property type="match status" value="1"/>
</dbReference>
<dbReference type="Pfam" id="PF18883">
    <property type="entry name" value="AC_1"/>
    <property type="match status" value="1"/>
</dbReference>
<evidence type="ECO:0000259" key="2">
    <source>
        <dbReference type="PROSITE" id="PS51208"/>
    </source>
</evidence>
<dbReference type="InterPro" id="IPR036709">
    <property type="entry name" value="Autotransporte_beta_dom_sf"/>
</dbReference>
<sequence length="805" mass="84139">MRTRMLLLLHLLALAATPLASYGACSINNTPGNDTSTCDSGSTPGFIDTGGNNSLTVSGTGQVAGSVTFGAGNDKTEINGPGAKIVGGLSQASGIDDFIMSSGEVKFVDQGDGLDTFTMTGGVIVDEFSAGDYAVMTGGTIGNVNMRLDDNTFLMSGGKILRNLITGFGTDLVRLSGDAEVVGNISVSGGDDTVEILGGKVGGNVLLSAGNDKFLWSGGTLGKLVDAGLDDDIAVLRNLTDANLAKTILDGSLGNDKLIVDNSRVSNNPDQYVNWETVNLTNGTTFTLEGKFVLGDSASNTGTLTIDKTSAILAGTGFINSLGGKPVTLDNQGLIDMTGNTRASDSLTVSGTYKGNGGRLALQSVLGADGSASDKLVVNGGPIQGTTPIDIKNLNGAGAQTVQNGILVVEAINNASGAASAFRLGNSVSAGAYDYYLFKGGVTAGTSENFYLRSTVPAKPTDPVITPVPTPDPEGPPLPPNPGITPLPIYRPEVSVYAVLFPAAQQMVQDMLGTYHERMGDQSQQQQTGAFPAGWGRVYGNSRRQGFTGTVSPSLNSSVSGFQIGSDVYAGQLDNGLQHRVGFFVGHSTLKGNVKGFSDARLDQDTGKTTLRGDSLGLYWTLIGANQAYLDLVLMGTRFDGHNESDRGVKMKTRGHNLTASAEVGWPLPISDTWVVEPQAQVIVGKTRLDRQNDGISDVSYDADTSLTTRLGVRLRGDYQVSGMPLQPYARANVWHTRAGQNTVRFDDVTDIDTEQKSTTLGLSAGAALKVAMGVSLYSEVGYSRNLDSNTFNGRQGTLGLRMEF</sequence>
<dbReference type="EMBL" id="CP112866">
    <property type="protein sequence ID" value="UZW20823.1"/>
    <property type="molecule type" value="Genomic_DNA"/>
</dbReference>
<feature type="domain" description="Autotransporter" evidence="2">
    <location>
        <begin position="527"/>
        <end position="805"/>
    </location>
</feature>
<evidence type="ECO:0000256" key="1">
    <source>
        <dbReference type="SAM" id="SignalP"/>
    </source>
</evidence>
<dbReference type="InterPro" id="IPR006315">
    <property type="entry name" value="OM_autotransptr_brl_dom"/>
</dbReference>